<reference evidence="6" key="2">
    <citation type="submission" date="2020-09" db="EMBL/GenBank/DDBJ databases">
        <authorList>
            <person name="Sun Q."/>
            <person name="Ohkuma M."/>
        </authorList>
    </citation>
    <scope>NUCLEOTIDE SEQUENCE</scope>
    <source>
        <strain evidence="6">JCM 17251</strain>
    </source>
</reference>
<keyword evidence="3 5" id="KW-1133">Transmembrane helix</keyword>
<dbReference type="EMBL" id="BMOS01000012">
    <property type="protein sequence ID" value="GGN58265.1"/>
    <property type="molecule type" value="Genomic_DNA"/>
</dbReference>
<dbReference type="Pfam" id="PF02674">
    <property type="entry name" value="Colicin_V"/>
    <property type="match status" value="1"/>
</dbReference>
<comment type="caution">
    <text evidence="6">The sequence shown here is derived from an EMBL/GenBank/DDBJ whole genome shotgun (WGS) entry which is preliminary data.</text>
</comment>
<dbReference type="PANTHER" id="PTHR37306">
    <property type="entry name" value="COLICIN V PRODUCTION PROTEIN"/>
    <property type="match status" value="1"/>
</dbReference>
<dbReference type="AlphaFoldDB" id="A0A918D261"/>
<evidence type="ECO:0000313" key="7">
    <source>
        <dbReference type="Proteomes" id="UP000624041"/>
    </source>
</evidence>
<dbReference type="Proteomes" id="UP000624041">
    <property type="component" value="Unassembled WGS sequence"/>
</dbReference>
<keyword evidence="4 5" id="KW-0472">Membrane</keyword>
<dbReference type="GO" id="GO:0009403">
    <property type="term" value="P:toxin biosynthetic process"/>
    <property type="evidence" value="ECO:0007669"/>
    <property type="project" value="InterPro"/>
</dbReference>
<dbReference type="PANTHER" id="PTHR37306:SF1">
    <property type="entry name" value="COLICIN V PRODUCTION PROTEIN"/>
    <property type="match status" value="1"/>
</dbReference>
<gene>
    <name evidence="6" type="primary">yshB</name>
    <name evidence="6" type="ORF">GCM10007971_20140</name>
</gene>
<reference evidence="6" key="1">
    <citation type="journal article" date="2014" name="Int. J. Syst. Evol. Microbiol.">
        <title>Complete genome sequence of Corynebacterium casei LMG S-19264T (=DSM 44701T), isolated from a smear-ripened cheese.</title>
        <authorList>
            <consortium name="US DOE Joint Genome Institute (JGI-PGF)"/>
            <person name="Walter F."/>
            <person name="Albersmeier A."/>
            <person name="Kalinowski J."/>
            <person name="Ruckert C."/>
        </authorList>
    </citation>
    <scope>NUCLEOTIDE SEQUENCE</scope>
    <source>
        <strain evidence="6">JCM 17251</strain>
    </source>
</reference>
<name>A0A918D261_9BACI</name>
<evidence type="ECO:0000256" key="5">
    <source>
        <dbReference type="SAM" id="Phobius"/>
    </source>
</evidence>
<dbReference type="RefSeq" id="WP_188857047.1">
    <property type="nucleotide sequence ID" value="NZ_BMOS01000012.1"/>
</dbReference>
<keyword evidence="7" id="KW-1185">Reference proteome</keyword>
<keyword evidence="2 5" id="KW-0812">Transmembrane</keyword>
<evidence type="ECO:0000256" key="2">
    <source>
        <dbReference type="ARBA" id="ARBA00022692"/>
    </source>
</evidence>
<sequence length="177" mass="20208">MFDLILIILLLLGLFIGLNRGFILQLFHLIGFITAFIIAARYYDDLAIRLELWIPYKELSANIWPEFLQGLPIEMAFYNIISFAVLFFAVKIILQIVANMLDFVAAIPLIKPVNKILGAVLGFLEIYLIVFVLLYVLALTPIETVQSYINNSSLALLILEQTPYFSNKVFDLVKVYL</sequence>
<proteinExistence type="predicted"/>
<accession>A0A918D261</accession>
<organism evidence="6 7">
    <name type="scientific">Oceanobacillus indicireducens</name>
    <dbReference type="NCBI Taxonomy" id="1004261"/>
    <lineage>
        <taxon>Bacteria</taxon>
        <taxon>Bacillati</taxon>
        <taxon>Bacillota</taxon>
        <taxon>Bacilli</taxon>
        <taxon>Bacillales</taxon>
        <taxon>Bacillaceae</taxon>
        <taxon>Oceanobacillus</taxon>
    </lineage>
</organism>
<feature type="transmembrane region" description="Helical" evidence="5">
    <location>
        <begin position="76"/>
        <end position="96"/>
    </location>
</feature>
<feature type="transmembrane region" description="Helical" evidence="5">
    <location>
        <begin position="116"/>
        <end position="138"/>
    </location>
</feature>
<evidence type="ECO:0000256" key="3">
    <source>
        <dbReference type="ARBA" id="ARBA00022989"/>
    </source>
</evidence>
<evidence type="ECO:0000313" key="6">
    <source>
        <dbReference type="EMBL" id="GGN58265.1"/>
    </source>
</evidence>
<dbReference type="GO" id="GO:0016020">
    <property type="term" value="C:membrane"/>
    <property type="evidence" value="ECO:0007669"/>
    <property type="project" value="UniProtKB-SubCell"/>
</dbReference>
<feature type="transmembrane region" description="Helical" evidence="5">
    <location>
        <begin position="27"/>
        <end position="43"/>
    </location>
</feature>
<evidence type="ECO:0000256" key="1">
    <source>
        <dbReference type="ARBA" id="ARBA00004141"/>
    </source>
</evidence>
<protein>
    <submittedName>
        <fullName evidence="6">Transmembrane protein YshB</fullName>
    </submittedName>
</protein>
<evidence type="ECO:0000256" key="4">
    <source>
        <dbReference type="ARBA" id="ARBA00023136"/>
    </source>
</evidence>
<dbReference type="InterPro" id="IPR003825">
    <property type="entry name" value="Colicin-V_CvpA"/>
</dbReference>
<comment type="subcellular location">
    <subcellularLocation>
        <location evidence="1">Membrane</location>
        <topology evidence="1">Multi-pass membrane protein</topology>
    </subcellularLocation>
</comment>